<evidence type="ECO:0000256" key="7">
    <source>
        <dbReference type="ARBA" id="ARBA00022837"/>
    </source>
</evidence>
<dbReference type="InParanoid" id="D8QZ93"/>
<keyword evidence="6 10" id="KW-0378">Hydrolase</keyword>
<dbReference type="GO" id="GO:0046470">
    <property type="term" value="P:phosphatidylcholine metabolic process"/>
    <property type="evidence" value="ECO:0007669"/>
    <property type="project" value="InterPro"/>
</dbReference>
<dbReference type="EMBL" id="GL377569">
    <property type="protein sequence ID" value="EFJ34754.1"/>
    <property type="molecule type" value="Genomic_DNA"/>
</dbReference>
<feature type="domain" description="PLD phosphodiesterase" evidence="12">
    <location>
        <begin position="657"/>
        <end position="684"/>
    </location>
</feature>
<keyword evidence="7 10" id="KW-0106">Calcium</keyword>
<protein>
    <recommendedName>
        <fullName evidence="10">Phospholipase D</fullName>
        <ecNumber evidence="10">3.1.4.4</ecNumber>
    </recommendedName>
</protein>
<dbReference type="EC" id="3.1.4.4" evidence="10"/>
<evidence type="ECO:0000259" key="11">
    <source>
        <dbReference type="PROSITE" id="PS50004"/>
    </source>
</evidence>
<evidence type="ECO:0000256" key="2">
    <source>
        <dbReference type="ARBA" id="ARBA00001913"/>
    </source>
</evidence>
<dbReference type="Gene3D" id="2.60.40.150">
    <property type="entry name" value="C2 domain"/>
    <property type="match status" value="1"/>
</dbReference>
<evidence type="ECO:0000256" key="8">
    <source>
        <dbReference type="ARBA" id="ARBA00022963"/>
    </source>
</evidence>
<comment type="cofactor">
    <cofactor evidence="2 10">
        <name>Ca(2+)</name>
        <dbReference type="ChEBI" id="CHEBI:29108"/>
    </cofactor>
</comment>
<proteinExistence type="inferred from homology"/>
<dbReference type="SMART" id="SM00155">
    <property type="entry name" value="PLDc"/>
    <property type="match status" value="2"/>
</dbReference>
<dbReference type="GO" id="GO:0009395">
    <property type="term" value="P:phospholipid catabolic process"/>
    <property type="evidence" value="ECO:0000318"/>
    <property type="project" value="GO_Central"/>
</dbReference>
<dbReference type="InterPro" id="IPR000008">
    <property type="entry name" value="C2_dom"/>
</dbReference>
<dbReference type="PROSITE" id="PS50004">
    <property type="entry name" value="C2"/>
    <property type="match status" value="1"/>
</dbReference>
<reference evidence="13 14" key="1">
    <citation type="journal article" date="2011" name="Science">
        <title>The Selaginella genome identifies genetic changes associated with the evolution of vascular plants.</title>
        <authorList>
            <person name="Banks J.A."/>
            <person name="Nishiyama T."/>
            <person name="Hasebe M."/>
            <person name="Bowman J.L."/>
            <person name="Gribskov M."/>
            <person name="dePamphilis C."/>
            <person name="Albert V.A."/>
            <person name="Aono N."/>
            <person name="Aoyama T."/>
            <person name="Ambrose B.A."/>
            <person name="Ashton N.W."/>
            <person name="Axtell M.J."/>
            <person name="Barker E."/>
            <person name="Barker M.S."/>
            <person name="Bennetzen J.L."/>
            <person name="Bonawitz N.D."/>
            <person name="Chapple C."/>
            <person name="Cheng C."/>
            <person name="Correa L.G."/>
            <person name="Dacre M."/>
            <person name="DeBarry J."/>
            <person name="Dreyer I."/>
            <person name="Elias M."/>
            <person name="Engstrom E.M."/>
            <person name="Estelle M."/>
            <person name="Feng L."/>
            <person name="Finet C."/>
            <person name="Floyd S.K."/>
            <person name="Frommer W.B."/>
            <person name="Fujita T."/>
            <person name="Gramzow L."/>
            <person name="Gutensohn M."/>
            <person name="Harholt J."/>
            <person name="Hattori M."/>
            <person name="Heyl A."/>
            <person name="Hirai T."/>
            <person name="Hiwatashi Y."/>
            <person name="Ishikawa M."/>
            <person name="Iwata M."/>
            <person name="Karol K.G."/>
            <person name="Koehler B."/>
            <person name="Kolukisaoglu U."/>
            <person name="Kubo M."/>
            <person name="Kurata T."/>
            <person name="Lalonde S."/>
            <person name="Li K."/>
            <person name="Li Y."/>
            <person name="Litt A."/>
            <person name="Lyons E."/>
            <person name="Manning G."/>
            <person name="Maruyama T."/>
            <person name="Michael T.P."/>
            <person name="Mikami K."/>
            <person name="Miyazaki S."/>
            <person name="Morinaga S."/>
            <person name="Murata T."/>
            <person name="Mueller-Roeber B."/>
            <person name="Nelson D.R."/>
            <person name="Obara M."/>
            <person name="Oguri Y."/>
            <person name="Olmstead R.G."/>
            <person name="Onodera N."/>
            <person name="Petersen B.L."/>
            <person name="Pils B."/>
            <person name="Prigge M."/>
            <person name="Rensing S.A."/>
            <person name="Riano-Pachon D.M."/>
            <person name="Roberts A.W."/>
            <person name="Sato Y."/>
            <person name="Scheller H.V."/>
            <person name="Schulz B."/>
            <person name="Schulz C."/>
            <person name="Shakirov E.V."/>
            <person name="Shibagaki N."/>
            <person name="Shinohara N."/>
            <person name="Shippen D.E."/>
            <person name="Soerensen I."/>
            <person name="Sotooka R."/>
            <person name="Sugimoto N."/>
            <person name="Sugita M."/>
            <person name="Sumikawa N."/>
            <person name="Tanurdzic M."/>
            <person name="Theissen G."/>
            <person name="Ulvskov P."/>
            <person name="Wakazuki S."/>
            <person name="Weng J.K."/>
            <person name="Willats W.W."/>
            <person name="Wipf D."/>
            <person name="Wolf P.G."/>
            <person name="Yang L."/>
            <person name="Zimmer A.D."/>
            <person name="Zhu Q."/>
            <person name="Mitros T."/>
            <person name="Hellsten U."/>
            <person name="Loque D."/>
            <person name="Otillar R."/>
            <person name="Salamov A."/>
            <person name="Schmutz J."/>
            <person name="Shapiro H."/>
            <person name="Lindquist E."/>
            <person name="Lucas S."/>
            <person name="Rokhsar D."/>
            <person name="Grigoriev I.V."/>
        </authorList>
    </citation>
    <scope>NUCLEOTIDE SEQUENCE [LARGE SCALE GENOMIC DNA]</scope>
</reference>
<organism evidence="14">
    <name type="scientific">Selaginella moellendorffii</name>
    <name type="common">Spikemoss</name>
    <dbReference type="NCBI Taxonomy" id="88036"/>
    <lineage>
        <taxon>Eukaryota</taxon>
        <taxon>Viridiplantae</taxon>
        <taxon>Streptophyta</taxon>
        <taxon>Embryophyta</taxon>
        <taxon>Tracheophyta</taxon>
        <taxon>Lycopodiopsida</taxon>
        <taxon>Selaginellales</taxon>
        <taxon>Selaginellaceae</taxon>
        <taxon>Selaginella</taxon>
    </lineage>
</organism>
<dbReference type="eggNOG" id="KOG1329">
    <property type="taxonomic scope" value="Eukaryota"/>
</dbReference>
<dbReference type="Proteomes" id="UP000001514">
    <property type="component" value="Unassembled WGS sequence"/>
</dbReference>
<comment type="similarity">
    <text evidence="3 10">Belongs to the phospholipase D family. C2-PLD subfamily.</text>
</comment>
<keyword evidence="8 10" id="KW-0442">Lipid degradation</keyword>
<feature type="domain" description="C2" evidence="11">
    <location>
        <begin position="1"/>
        <end position="130"/>
    </location>
</feature>
<dbReference type="KEGG" id="smo:SELMODRAFT_82084"/>
<evidence type="ECO:0000256" key="10">
    <source>
        <dbReference type="PIRNR" id="PIRNR036470"/>
    </source>
</evidence>
<dbReference type="PANTHER" id="PTHR18896:SF115">
    <property type="entry name" value="PHOSPHOLIPASE D ALPHA 1"/>
    <property type="match status" value="1"/>
</dbReference>
<dbReference type="FunFam" id="3.30.870.10:FF:000025">
    <property type="entry name" value="Phospholipase D delta"/>
    <property type="match status" value="1"/>
</dbReference>
<dbReference type="PROSITE" id="PS50035">
    <property type="entry name" value="PLD"/>
    <property type="match status" value="1"/>
</dbReference>
<gene>
    <name evidence="13" type="ORF">SELMODRAFT_82084</name>
</gene>
<dbReference type="OrthoDB" id="14911at2759"/>
<evidence type="ECO:0000313" key="14">
    <source>
        <dbReference type="Proteomes" id="UP000001514"/>
    </source>
</evidence>
<evidence type="ECO:0000256" key="6">
    <source>
        <dbReference type="ARBA" id="ARBA00022801"/>
    </source>
</evidence>
<dbReference type="AlphaFoldDB" id="D8QZ93"/>
<dbReference type="GO" id="GO:0004630">
    <property type="term" value="F:phospholipase D activity"/>
    <property type="evidence" value="ECO:0000318"/>
    <property type="project" value="GO_Central"/>
</dbReference>
<keyword evidence="9" id="KW-0443">Lipid metabolism</keyword>
<keyword evidence="14" id="KW-1185">Reference proteome</keyword>
<dbReference type="Gramene" id="EFJ34754">
    <property type="protein sequence ID" value="EFJ34754"/>
    <property type="gene ID" value="SELMODRAFT_82084"/>
</dbReference>
<evidence type="ECO:0000256" key="3">
    <source>
        <dbReference type="ARBA" id="ARBA00010683"/>
    </source>
</evidence>
<evidence type="ECO:0000256" key="5">
    <source>
        <dbReference type="ARBA" id="ARBA00022737"/>
    </source>
</evidence>
<dbReference type="OMA" id="MEMMYLD"/>
<dbReference type="GO" id="GO:0005509">
    <property type="term" value="F:calcium ion binding"/>
    <property type="evidence" value="ECO:0007669"/>
    <property type="project" value="InterPro"/>
</dbReference>
<dbReference type="GO" id="GO:0005886">
    <property type="term" value="C:plasma membrane"/>
    <property type="evidence" value="ECO:0000318"/>
    <property type="project" value="GO_Central"/>
</dbReference>
<comment type="function">
    <text evidence="10">Hydrolyzes glycerol-phospholipids at the terminal phosphodiesteric bond.</text>
</comment>
<dbReference type="Gene3D" id="3.30.870.10">
    <property type="entry name" value="Endonuclease Chain A"/>
    <property type="match status" value="2"/>
</dbReference>
<sequence length="810" mass="91188">MASFLMHGILHATVFEAVGITDQTRVTGAAPEFLRMIVEGVEDVVGLGRGSNRMYATVDLDKTRVGRTRVVDFSPKSPVWNESFHIYCAHNVAHTIISVKADLRIGATVLGRAKVSVLNLLSGQPLENWLDLCREDGKPIKSAKVRVRLQFFDVTKDPNFGYGVRDGFRFPGVPFTYFKQQRGCRVTLYQDAHMSDNFLPPIFLAGDQLYQPTRCWEDMFHAISNAKHLIYITGWSVFTEITMIRDPARASLGAEAQTLGQLLRRKAEEGVRVLLLVWDDRTSLSVVKTEGVMNTHDEETFNYFKNTKVKCRLCPRNPDSGLSIVQGFQIGAMFTHHQKTLTVDVPAPGSHMRAITSFVGGLDLAAGRYDNQHHSVFHTLNAEHKDDFRQTSFPRACRKFGGPREPWHDIHARIEGPAAWDVLHNFEQRWRKQASKDANWLLELAQMRSIVPPTAPACPGEDWNTWNVQLFRSIDAAAVAGFPQDPAAAGAMGLVSGKDNIIDRSVHDAFIAAIRRAKDFIYIENQYFLGSSFAWESHQNAGAHHLVPREIALKIVSKIQAGQPFRVYIVIPMWPEGVPDSPQVMAILEMMVRTMEMMYRTIAPALFAKQLVDVDLRDYLSFYCLGNRERRAPGDYLPVESPEPGSSYKLAQDHRRFMVYVHSKMMIVDDEYIIVGSANINQRSMDGGRDTEIAMGAYQPYHTCLAQPPRGQVHGFRMSLWYEHTGVLDNDFLAPSSVQCMRKMNSMGDYYWQLYAGEPEVDLPGHLLAYPITVAKDGTVSELPGFSSFPDMKGRILGGRSDYFPDILTS</sequence>
<dbReference type="SUPFAM" id="SSF49562">
    <property type="entry name" value="C2 domain (Calcium/lipid-binding domain, CaLB)"/>
    <property type="match status" value="1"/>
</dbReference>
<dbReference type="Pfam" id="PF00168">
    <property type="entry name" value="C2"/>
    <property type="match status" value="1"/>
</dbReference>
<dbReference type="CDD" id="cd04015">
    <property type="entry name" value="C2_plant_PLD"/>
    <property type="match status" value="1"/>
</dbReference>
<dbReference type="STRING" id="88036.D8QZ93"/>
<dbReference type="SUPFAM" id="SSF56024">
    <property type="entry name" value="Phospholipase D/nuclease"/>
    <property type="match status" value="2"/>
</dbReference>
<accession>D8QZ93</accession>
<keyword evidence="4" id="KW-0479">Metal-binding</keyword>
<dbReference type="HOGENOM" id="CLU_004684_0_0_1"/>
<comment type="catalytic activity">
    <reaction evidence="1 10">
        <text>a 1,2-diacyl-sn-glycero-3-phosphocholine + H2O = a 1,2-diacyl-sn-glycero-3-phosphate + choline + H(+)</text>
        <dbReference type="Rhea" id="RHEA:14445"/>
        <dbReference type="ChEBI" id="CHEBI:15354"/>
        <dbReference type="ChEBI" id="CHEBI:15377"/>
        <dbReference type="ChEBI" id="CHEBI:15378"/>
        <dbReference type="ChEBI" id="CHEBI:57643"/>
        <dbReference type="ChEBI" id="CHEBI:58608"/>
        <dbReference type="EC" id="3.1.4.4"/>
    </reaction>
</comment>
<evidence type="ECO:0000313" key="13">
    <source>
        <dbReference type="EMBL" id="EFJ34754.1"/>
    </source>
</evidence>
<name>D8QZ93_SELML</name>
<keyword evidence="5" id="KW-0677">Repeat</keyword>
<dbReference type="SMART" id="SM00239">
    <property type="entry name" value="C2"/>
    <property type="match status" value="1"/>
</dbReference>
<dbReference type="InterPro" id="IPR001736">
    <property type="entry name" value="PLipase_D/transphosphatidylase"/>
</dbReference>
<dbReference type="InterPro" id="IPR035892">
    <property type="entry name" value="C2_domain_sf"/>
</dbReference>
<dbReference type="InterPro" id="IPR011402">
    <property type="entry name" value="PLipase_D_pln"/>
</dbReference>
<dbReference type="InterPro" id="IPR015679">
    <property type="entry name" value="PLipase_D_fam"/>
</dbReference>
<dbReference type="PIRSF" id="PIRSF036470">
    <property type="entry name" value="PLD_plant"/>
    <property type="match status" value="1"/>
</dbReference>
<evidence type="ECO:0000259" key="12">
    <source>
        <dbReference type="PROSITE" id="PS50035"/>
    </source>
</evidence>
<evidence type="ECO:0000256" key="9">
    <source>
        <dbReference type="ARBA" id="ARBA00023098"/>
    </source>
</evidence>
<dbReference type="InterPro" id="IPR024632">
    <property type="entry name" value="PLipase_D_C"/>
</dbReference>
<evidence type="ECO:0000256" key="4">
    <source>
        <dbReference type="ARBA" id="ARBA00022723"/>
    </source>
</evidence>
<dbReference type="Pfam" id="PF00614">
    <property type="entry name" value="PLDc"/>
    <property type="match status" value="1"/>
</dbReference>
<dbReference type="PANTHER" id="PTHR18896">
    <property type="entry name" value="PHOSPHOLIPASE D"/>
    <property type="match status" value="1"/>
</dbReference>
<dbReference type="Pfam" id="PF12357">
    <property type="entry name" value="PLD_C"/>
    <property type="match status" value="1"/>
</dbReference>
<evidence type="ECO:0000256" key="1">
    <source>
        <dbReference type="ARBA" id="ARBA00000798"/>
    </source>
</evidence>